<dbReference type="Gene3D" id="3.40.50.300">
    <property type="entry name" value="P-loop containing nucleotide triphosphate hydrolases"/>
    <property type="match status" value="1"/>
</dbReference>
<keyword evidence="3" id="KW-0547">Nucleotide-binding</keyword>
<evidence type="ECO:0000256" key="2">
    <source>
        <dbReference type="ARBA" id="ARBA00022730"/>
    </source>
</evidence>
<evidence type="ECO:0000256" key="3">
    <source>
        <dbReference type="ARBA" id="ARBA00022741"/>
    </source>
</evidence>
<keyword evidence="9" id="KW-0175">Coiled coil</keyword>
<dbReference type="PANTHER" id="PTHR48466:SF1">
    <property type="entry name" value="SMR DOMAIN-CONTAINING PROTEIN"/>
    <property type="match status" value="1"/>
</dbReference>
<dbReference type="InterPro" id="IPR027417">
    <property type="entry name" value="P-loop_NTPase"/>
</dbReference>
<dbReference type="Proteomes" id="UP001202328">
    <property type="component" value="Unassembled WGS sequence"/>
</dbReference>
<dbReference type="PIRSF" id="PIRSF005814">
    <property type="entry name" value="MutS_YshD"/>
    <property type="match status" value="1"/>
</dbReference>
<dbReference type="SMART" id="SM00533">
    <property type="entry name" value="MUTSd"/>
    <property type="match status" value="1"/>
</dbReference>
<dbReference type="AlphaFoldDB" id="A0AAD4S1V4"/>
<name>A0AAD4S1V4_9MAGN</name>
<keyword evidence="6" id="KW-0067">ATP-binding</keyword>
<proteinExistence type="predicted"/>
<feature type="domain" description="Smr" evidence="10">
    <location>
        <begin position="810"/>
        <end position="881"/>
    </location>
</feature>
<dbReference type="Gene3D" id="3.30.1370.110">
    <property type="match status" value="1"/>
</dbReference>
<dbReference type="InterPro" id="IPR007696">
    <property type="entry name" value="DNA_mismatch_repair_MutS_core"/>
</dbReference>
<keyword evidence="5" id="KW-0378">Hydrolase</keyword>
<dbReference type="EMBL" id="JAJJMB010015449">
    <property type="protein sequence ID" value="KAI3854275.1"/>
    <property type="molecule type" value="Genomic_DNA"/>
</dbReference>
<evidence type="ECO:0000256" key="4">
    <source>
        <dbReference type="ARBA" id="ARBA00022759"/>
    </source>
</evidence>
<dbReference type="SUPFAM" id="SSF160443">
    <property type="entry name" value="SMR domain-like"/>
    <property type="match status" value="1"/>
</dbReference>
<evidence type="ECO:0000256" key="9">
    <source>
        <dbReference type="SAM" id="Coils"/>
    </source>
</evidence>
<dbReference type="GO" id="GO:0016887">
    <property type="term" value="F:ATP hydrolysis activity"/>
    <property type="evidence" value="ECO:0007669"/>
    <property type="project" value="InterPro"/>
</dbReference>
<dbReference type="SUPFAM" id="SSF52540">
    <property type="entry name" value="P-loop containing nucleoside triphosphate hydrolases"/>
    <property type="match status" value="1"/>
</dbReference>
<reference evidence="11" key="1">
    <citation type="submission" date="2022-04" db="EMBL/GenBank/DDBJ databases">
        <title>A functionally conserved STORR gene fusion in Papaver species that diverged 16.8 million years ago.</title>
        <authorList>
            <person name="Catania T."/>
        </authorList>
    </citation>
    <scope>NUCLEOTIDE SEQUENCE</scope>
    <source>
        <strain evidence="11">S-188037</strain>
    </source>
</reference>
<dbReference type="InterPro" id="IPR036063">
    <property type="entry name" value="Smr_dom_sf"/>
</dbReference>
<evidence type="ECO:0000259" key="10">
    <source>
        <dbReference type="PROSITE" id="PS50828"/>
    </source>
</evidence>
<dbReference type="Pfam" id="PF20297">
    <property type="entry name" value="MSSS"/>
    <property type="match status" value="1"/>
</dbReference>
<dbReference type="Pfam" id="PF01713">
    <property type="entry name" value="Smr"/>
    <property type="match status" value="1"/>
</dbReference>
<accession>A0AAD4S1V4</accession>
<dbReference type="GO" id="GO:0005524">
    <property type="term" value="F:ATP binding"/>
    <property type="evidence" value="ECO:0007669"/>
    <property type="project" value="UniProtKB-KW"/>
</dbReference>
<comment type="caution">
    <text evidence="11">The sequence shown here is derived from an EMBL/GenBank/DDBJ whole genome shotgun (WGS) entry which is preliminary data.</text>
</comment>
<dbReference type="InterPro" id="IPR045076">
    <property type="entry name" value="MutS"/>
</dbReference>
<protein>
    <recommendedName>
        <fullName evidence="10">Smr domain-containing protein</fullName>
    </recommendedName>
</protein>
<dbReference type="FunFam" id="3.30.1370.110:FF:000004">
    <property type="entry name" value="Endonuclease MutS2"/>
    <property type="match status" value="1"/>
</dbReference>
<dbReference type="InterPro" id="IPR046893">
    <property type="entry name" value="MSSS"/>
</dbReference>
<dbReference type="InterPro" id="IPR005747">
    <property type="entry name" value="MutS2"/>
</dbReference>
<dbReference type="InterPro" id="IPR002625">
    <property type="entry name" value="Smr_dom"/>
</dbReference>
<keyword evidence="1" id="KW-0540">Nuclease</keyword>
<evidence type="ECO:0000256" key="8">
    <source>
        <dbReference type="ARBA" id="ARBA00023125"/>
    </source>
</evidence>
<feature type="coiled-coil region" evidence="9">
    <location>
        <begin position="625"/>
        <end position="667"/>
    </location>
</feature>
<keyword evidence="4" id="KW-0255">Endonuclease</keyword>
<dbReference type="GO" id="GO:0006298">
    <property type="term" value="P:mismatch repair"/>
    <property type="evidence" value="ECO:0007669"/>
    <property type="project" value="InterPro"/>
</dbReference>
<evidence type="ECO:0000313" key="12">
    <source>
        <dbReference type="Proteomes" id="UP001202328"/>
    </source>
</evidence>
<keyword evidence="12" id="KW-1185">Reference proteome</keyword>
<dbReference type="InterPro" id="IPR000432">
    <property type="entry name" value="DNA_mismatch_repair_MutS_C"/>
</dbReference>
<evidence type="ECO:0000313" key="11">
    <source>
        <dbReference type="EMBL" id="KAI3854275.1"/>
    </source>
</evidence>
<evidence type="ECO:0000256" key="1">
    <source>
        <dbReference type="ARBA" id="ARBA00022722"/>
    </source>
</evidence>
<dbReference type="GO" id="GO:0045910">
    <property type="term" value="P:negative regulation of DNA recombination"/>
    <property type="evidence" value="ECO:0007669"/>
    <property type="project" value="InterPro"/>
</dbReference>
<keyword evidence="2" id="KW-0699">rRNA-binding</keyword>
<evidence type="ECO:0000256" key="7">
    <source>
        <dbReference type="ARBA" id="ARBA00022884"/>
    </source>
</evidence>
<dbReference type="Pfam" id="PF00488">
    <property type="entry name" value="MutS_V"/>
    <property type="match status" value="1"/>
</dbReference>
<evidence type="ECO:0000256" key="6">
    <source>
        <dbReference type="ARBA" id="ARBA00022840"/>
    </source>
</evidence>
<dbReference type="FunFam" id="3.40.50.300:FF:001814">
    <property type="entry name" value="DNA mismatch repair protein MutS type 2"/>
    <property type="match status" value="1"/>
</dbReference>
<dbReference type="GO" id="GO:0030983">
    <property type="term" value="F:mismatched DNA binding"/>
    <property type="evidence" value="ECO:0007669"/>
    <property type="project" value="InterPro"/>
</dbReference>
<evidence type="ECO:0000256" key="5">
    <source>
        <dbReference type="ARBA" id="ARBA00022801"/>
    </source>
</evidence>
<dbReference type="PROSITE" id="PS50828">
    <property type="entry name" value="SMR"/>
    <property type="match status" value="1"/>
</dbReference>
<dbReference type="InterPro" id="IPR036187">
    <property type="entry name" value="DNA_mismatch_repair_MutS_sf"/>
</dbReference>
<dbReference type="PANTHER" id="PTHR48466">
    <property type="entry name" value="OS10G0509000 PROTEIN-RELATED"/>
    <property type="match status" value="1"/>
</dbReference>
<dbReference type="SMART" id="SM00534">
    <property type="entry name" value="MUTSac"/>
    <property type="match status" value="1"/>
</dbReference>
<keyword evidence="8" id="KW-0238">DNA-binding</keyword>
<gene>
    <name evidence="11" type="ORF">MKW98_024698</name>
</gene>
<organism evidence="11 12">
    <name type="scientific">Papaver atlanticum</name>
    <dbReference type="NCBI Taxonomy" id="357466"/>
    <lineage>
        <taxon>Eukaryota</taxon>
        <taxon>Viridiplantae</taxon>
        <taxon>Streptophyta</taxon>
        <taxon>Embryophyta</taxon>
        <taxon>Tracheophyta</taxon>
        <taxon>Spermatophyta</taxon>
        <taxon>Magnoliopsida</taxon>
        <taxon>Ranunculales</taxon>
        <taxon>Papaveraceae</taxon>
        <taxon>Papaveroideae</taxon>
        <taxon>Papaver</taxon>
    </lineage>
</organism>
<dbReference type="GO" id="GO:0019843">
    <property type="term" value="F:rRNA binding"/>
    <property type="evidence" value="ECO:0007669"/>
    <property type="project" value="UniProtKB-KW"/>
</dbReference>
<dbReference type="GO" id="GO:0140664">
    <property type="term" value="F:ATP-dependent DNA damage sensor activity"/>
    <property type="evidence" value="ECO:0007669"/>
    <property type="project" value="InterPro"/>
</dbReference>
<sequence>MEICSCFISFKPSLNFFHSSQVILRNSISASTSTTKTRVKKISEDLQKESEKILEWISVCSQVSTFTSTSMGKSIARKGNIPFGKSLEESQKLLNQTTAAVLLPQPLDFSGIEDITEIVKSSVERERRTISELCSVKRTLRSARELLEQLEKVSCDEDSSIRYSPLLNILENCNFLNELAQKIEYCIDCNRSVILDRASEDLGNIRSERKRNMDNLESLLKDVSNMIYRAGAIDSPLVTKRRSRMCVGIRAAYKSMLPEGLVLNTSSTGATYFVEPRDAVELNNMEVRLSNSERYEELAILSFLTLEIAESESDIMYLLDRVLELDLASARAAYARWINGVCPILGQTRESDKTCDSFSVDIEGIRHPVFLESSLRGSSSEESIFPMPIDIKIGCTRKVVVISGPNTGGKTASMKTLGLASLMSKAGMFLPARNEPKLPWFDLVLADIGDQQSLEQSLSTFSGHISRISNILEVASKESLVLIDEIGCGTDPSEGVALSASILMYIKDRVNLAVVTTHYADLSNLKDKDARFENAAMEFCLETLKPTYRVLWGSIGNSNALSIAKSIGFNRKVLERAHIWVDKLMPDKQKKRKGLLYQSLAEERNILEAEATKAASLHSEVMKIYHEIQEEARDLVRREATLKANEIKKVQNELKAAMSQIEAVVKDFDNQLSAGKPDEFNLMIRKSEAAIASIAEAHRPTGDYSITEIEDTSYVPQVGEQVHVKGLGNKLATIVEAPGHDGMALVQYGKIRVRVKKSNIRALPSDKSDTATVALPKRLGQLHRKSAPIKINQNDEVPYGPAIQTSKNTVDLRGMRVEEALRELSMALSGTRSKEVLFVIHGMGTGVVKERALELMSKHPRVAKFEQESPMNYGCTVAYIK</sequence>
<dbReference type="NCBIfam" id="TIGR01069">
    <property type="entry name" value="mutS2"/>
    <property type="match status" value="1"/>
</dbReference>
<dbReference type="SMART" id="SM00463">
    <property type="entry name" value="SMR"/>
    <property type="match status" value="1"/>
</dbReference>
<dbReference type="SUPFAM" id="SSF48334">
    <property type="entry name" value="DNA repair protein MutS, domain III"/>
    <property type="match status" value="1"/>
</dbReference>
<keyword evidence="7" id="KW-0694">RNA-binding</keyword>
<dbReference type="GO" id="GO:0004519">
    <property type="term" value="F:endonuclease activity"/>
    <property type="evidence" value="ECO:0007669"/>
    <property type="project" value="UniProtKB-KW"/>
</dbReference>